<feature type="compositionally biased region" description="Low complexity" evidence="1">
    <location>
        <begin position="512"/>
        <end position="524"/>
    </location>
</feature>
<sequence length="1354" mass="146691">MASTLMPQPAELIQNEESHLKPYLSSASNLSQVNLEPRASLGLPVRSHLKSTSTSANDSEYQKISSHGSECSKLPLVISCVKCRQTSIWFSAVSESNGPGKPIESPATDYFDEPSSFTVGYEDVSASGIKPPEDSANSQQCNILPALGSECPASGYPLLNWKGGQVSALCSSCHHEVNAGSALKFALPDSLNIAIPPLIDAIMLTIEFQSASTERFPHRALQSSSNAGNSTSSSFSIFVSPASKKLFPGPLPPQTENDERTQAYPQLDHSDNSSSSSVELSTSETQSSGKAVGDQKVYIRFEDPNSISSHDEPASLKTALEGISVVNSPKSQIQTSLPISSILRKASIARSIPRPNATLSSENLPPAPVALQASRSRNRLRDPSLVGIFESDESGEDVKRIKSIPGKRSRSDIRAGEAYTKSEDCSPNRKESSRGENLRMLLRQAKIPPVGSQDIELSRRRILSPSEVWEAAMMPTSQDHLRNANLSNWQSYHSLDLCTEFHPLQYRSKISPSSLSSAEAPAVPRSKTSQTLINSDSRTPSNFSPSSDEHSPPRVASPASLRSEKRPSLDVAKPGILGRRPSLARQGKVAEFSPTSNNCPHYDSKRDCLQQEVLSFSSGDAIRRTGSSQRPVRPAGISGNLLSRFAQHCNVGGSNDVGSKSLKRRPNTATGGAASSGAPIPSPKPSNGFPTPVSTKLGISPIKIPSLNSSPSPKSTEFSINTKIPFFVDRPATATGVSQQPIGFSIRSNPVFIRPLTAQSPTRPISTFSTVDHRPVTGLKTSIFGLRHNEELNSCASKTRNFLEDCGPKLSSKRSESVLRNHRFANANKEAVASSLSKSVPASPNNERLNESRSTNVMASTENLVSKSCVRLRNESSFSSLPPEDFYSKSRNLTLSVIPRPSSETFRPGQKITLFVRLGSKIKAKKYSSISLMLMGAVHGEAEGIGSAHHPFLRINYEIYPTPAEGVKVLCSQNSIESGEWKIELNIPQFANCRCLPGPLPIPSSGPHQTGEVSYSFHLTADKKQLLPSSESFGLTISIIFKFHLATLAEARFQVTTQPIVQKFNKGRIDFAGGYLGSIEEYSICHQVYYQSADRLRIGYQIEIVLSKHSFLPTQVAEDFCKSIKVDLRNLYGELSQQQKNPSTTKGPGLIQFHDQRSKLLIRSAEDGDDSKTKWIIKGYLEIKNVIKQMQSLRASLEFGSTPISPSTSHGTGGSGSLSGGFGKIGRSKTSAGGQSMQQVNSTSSSLSGFGTNSMNGVSLSTAGASGTSSSLQSECDRLTRSNNSQIFLVATWDHHNHQLGILSKSIEMTSLIGPDLISKCGLRKLGEVMMKRVIIEEKMKRVQEINDKNRTNE</sequence>
<feature type="compositionally biased region" description="Polar residues" evidence="1">
    <location>
        <begin position="526"/>
        <end position="546"/>
    </location>
</feature>
<feature type="compositionally biased region" description="Polar residues" evidence="1">
    <location>
        <begin position="1228"/>
        <end position="1248"/>
    </location>
</feature>
<feature type="compositionally biased region" description="Gly residues" evidence="1">
    <location>
        <begin position="1211"/>
        <end position="1224"/>
    </location>
</feature>
<feature type="compositionally biased region" description="Low complexity" evidence="1">
    <location>
        <begin position="272"/>
        <end position="288"/>
    </location>
</feature>
<feature type="region of interest" description="Disordered" evidence="1">
    <location>
        <begin position="835"/>
        <end position="857"/>
    </location>
</feature>
<reference evidence="2" key="1">
    <citation type="submission" date="2022-06" db="EMBL/GenBank/DDBJ databases">
        <authorList>
            <consortium name="SYNGENTA / RWTH Aachen University"/>
        </authorList>
    </citation>
    <scope>NUCLEOTIDE SEQUENCE</scope>
</reference>
<gene>
    <name evidence="2" type="ORF">PPACK8108_LOCUS20217</name>
</gene>
<evidence type="ECO:0000313" key="2">
    <source>
        <dbReference type="EMBL" id="CAH7685649.1"/>
    </source>
</evidence>
<organism evidence="2 3">
    <name type="scientific">Phakopsora pachyrhizi</name>
    <name type="common">Asian soybean rust disease fungus</name>
    <dbReference type="NCBI Taxonomy" id="170000"/>
    <lineage>
        <taxon>Eukaryota</taxon>
        <taxon>Fungi</taxon>
        <taxon>Dikarya</taxon>
        <taxon>Basidiomycota</taxon>
        <taxon>Pucciniomycotina</taxon>
        <taxon>Pucciniomycetes</taxon>
        <taxon>Pucciniales</taxon>
        <taxon>Phakopsoraceae</taxon>
        <taxon>Phakopsora</taxon>
    </lineage>
</organism>
<feature type="region of interest" description="Disordered" evidence="1">
    <location>
        <begin position="653"/>
        <end position="694"/>
    </location>
</feature>
<feature type="compositionally biased region" description="Low complexity" evidence="1">
    <location>
        <begin position="669"/>
        <end position="679"/>
    </location>
</feature>
<dbReference type="EMBL" id="CALTRL010005740">
    <property type="protein sequence ID" value="CAH7685649.1"/>
    <property type="molecule type" value="Genomic_DNA"/>
</dbReference>
<feature type="region of interest" description="Disordered" evidence="1">
    <location>
        <begin position="512"/>
        <end position="603"/>
    </location>
</feature>
<feature type="compositionally biased region" description="Basic and acidic residues" evidence="1">
    <location>
        <begin position="409"/>
        <end position="437"/>
    </location>
</feature>
<comment type="caution">
    <text evidence="2">The sequence shown here is derived from an EMBL/GenBank/DDBJ whole genome shotgun (WGS) entry which is preliminary data.</text>
</comment>
<name>A0AAV0BFV5_PHAPC</name>
<accession>A0AAV0BFV5</accession>
<dbReference type="Proteomes" id="UP001153365">
    <property type="component" value="Unassembled WGS sequence"/>
</dbReference>
<proteinExistence type="predicted"/>
<feature type="region of interest" description="Disordered" evidence="1">
    <location>
        <begin position="1202"/>
        <end position="1248"/>
    </location>
</feature>
<evidence type="ECO:0000256" key="1">
    <source>
        <dbReference type="SAM" id="MobiDB-lite"/>
    </source>
</evidence>
<feature type="region of interest" description="Disordered" evidence="1">
    <location>
        <begin position="396"/>
        <end position="437"/>
    </location>
</feature>
<evidence type="ECO:0000313" key="3">
    <source>
        <dbReference type="Proteomes" id="UP001153365"/>
    </source>
</evidence>
<keyword evidence="3" id="KW-1185">Reference proteome</keyword>
<feature type="region of interest" description="Disordered" evidence="1">
    <location>
        <begin position="265"/>
        <end position="295"/>
    </location>
</feature>
<protein>
    <submittedName>
        <fullName evidence="2">Expressed protein</fullName>
    </submittedName>
</protein>